<proteinExistence type="predicted"/>
<gene>
    <name evidence="1" type="ORF">L1987_01368</name>
</gene>
<comment type="caution">
    <text evidence="1">The sequence shown here is derived from an EMBL/GenBank/DDBJ whole genome shotgun (WGS) entry which is preliminary data.</text>
</comment>
<dbReference type="EMBL" id="CM042018">
    <property type="protein sequence ID" value="KAI3827295.1"/>
    <property type="molecule type" value="Genomic_DNA"/>
</dbReference>
<reference evidence="2" key="1">
    <citation type="journal article" date="2022" name="Mol. Ecol. Resour.">
        <title>The genomes of chicory, endive, great burdock and yacon provide insights into Asteraceae palaeo-polyploidization history and plant inulin production.</title>
        <authorList>
            <person name="Fan W."/>
            <person name="Wang S."/>
            <person name="Wang H."/>
            <person name="Wang A."/>
            <person name="Jiang F."/>
            <person name="Liu H."/>
            <person name="Zhao H."/>
            <person name="Xu D."/>
            <person name="Zhang Y."/>
        </authorList>
    </citation>
    <scope>NUCLEOTIDE SEQUENCE [LARGE SCALE GENOMIC DNA]</scope>
    <source>
        <strain evidence="2">cv. Yunnan</strain>
    </source>
</reference>
<organism evidence="1 2">
    <name type="scientific">Smallanthus sonchifolius</name>
    <dbReference type="NCBI Taxonomy" id="185202"/>
    <lineage>
        <taxon>Eukaryota</taxon>
        <taxon>Viridiplantae</taxon>
        <taxon>Streptophyta</taxon>
        <taxon>Embryophyta</taxon>
        <taxon>Tracheophyta</taxon>
        <taxon>Spermatophyta</taxon>
        <taxon>Magnoliopsida</taxon>
        <taxon>eudicotyledons</taxon>
        <taxon>Gunneridae</taxon>
        <taxon>Pentapetalae</taxon>
        <taxon>asterids</taxon>
        <taxon>campanulids</taxon>
        <taxon>Asterales</taxon>
        <taxon>Asteraceae</taxon>
        <taxon>Asteroideae</taxon>
        <taxon>Heliantheae alliance</taxon>
        <taxon>Millerieae</taxon>
        <taxon>Smallanthus</taxon>
    </lineage>
</organism>
<sequence length="119" mass="13474">MDHTDVSTDMIKGSIAYLDPEYIMKMKFTEKSDVYSFGVVLFEILCARPALDPTLATVKCLAEEGVYRPSMRDVLRDLEYALELQERPPKGTSKDFVKDLMDSTRTELSTSLGKSESHE</sequence>
<accession>A0ACB9K4R5</accession>
<dbReference type="Proteomes" id="UP001056120">
    <property type="component" value="Linkage Group LG01"/>
</dbReference>
<name>A0ACB9K4R5_9ASTR</name>
<protein>
    <submittedName>
        <fullName evidence="1">Uncharacterized protein</fullName>
    </submittedName>
</protein>
<evidence type="ECO:0000313" key="2">
    <source>
        <dbReference type="Proteomes" id="UP001056120"/>
    </source>
</evidence>
<evidence type="ECO:0000313" key="1">
    <source>
        <dbReference type="EMBL" id="KAI3827295.1"/>
    </source>
</evidence>
<keyword evidence="2" id="KW-1185">Reference proteome</keyword>
<reference evidence="1 2" key="2">
    <citation type="journal article" date="2022" name="Mol. Ecol. Resour.">
        <title>The genomes of chicory, endive, great burdock and yacon provide insights into Asteraceae paleo-polyploidization history and plant inulin production.</title>
        <authorList>
            <person name="Fan W."/>
            <person name="Wang S."/>
            <person name="Wang H."/>
            <person name="Wang A."/>
            <person name="Jiang F."/>
            <person name="Liu H."/>
            <person name="Zhao H."/>
            <person name="Xu D."/>
            <person name="Zhang Y."/>
        </authorList>
    </citation>
    <scope>NUCLEOTIDE SEQUENCE [LARGE SCALE GENOMIC DNA]</scope>
    <source>
        <strain evidence="2">cv. Yunnan</strain>
        <tissue evidence="1">Leaves</tissue>
    </source>
</reference>